<protein>
    <submittedName>
        <fullName evidence="1">Uncharacterized protein</fullName>
    </submittedName>
</protein>
<dbReference type="Proteomes" id="UP001153709">
    <property type="component" value="Chromosome 2"/>
</dbReference>
<dbReference type="EMBL" id="OU898277">
    <property type="protein sequence ID" value="CAG9829345.1"/>
    <property type="molecule type" value="Genomic_DNA"/>
</dbReference>
<gene>
    <name evidence="1" type="ORF">DIABBA_LOCUS3170</name>
</gene>
<dbReference type="AlphaFoldDB" id="A0A9N9STW3"/>
<organism evidence="1 2">
    <name type="scientific">Diabrotica balteata</name>
    <name type="common">Banded cucumber beetle</name>
    <dbReference type="NCBI Taxonomy" id="107213"/>
    <lineage>
        <taxon>Eukaryota</taxon>
        <taxon>Metazoa</taxon>
        <taxon>Ecdysozoa</taxon>
        <taxon>Arthropoda</taxon>
        <taxon>Hexapoda</taxon>
        <taxon>Insecta</taxon>
        <taxon>Pterygota</taxon>
        <taxon>Neoptera</taxon>
        <taxon>Endopterygota</taxon>
        <taxon>Coleoptera</taxon>
        <taxon>Polyphaga</taxon>
        <taxon>Cucujiformia</taxon>
        <taxon>Chrysomeloidea</taxon>
        <taxon>Chrysomelidae</taxon>
        <taxon>Galerucinae</taxon>
        <taxon>Diabroticina</taxon>
        <taxon>Diabroticites</taxon>
        <taxon>Diabrotica</taxon>
    </lineage>
</organism>
<evidence type="ECO:0000313" key="1">
    <source>
        <dbReference type="EMBL" id="CAG9829345.1"/>
    </source>
</evidence>
<keyword evidence="2" id="KW-1185">Reference proteome</keyword>
<accession>A0A9N9STW3</accession>
<name>A0A9N9STW3_DIABA</name>
<proteinExistence type="predicted"/>
<sequence length="62" mass="7343">MMISKKEQQIERISVNGQPMEIVKTYTYLGTNVNENWDYSLEIKSRIEKARSAFQKISKLFK</sequence>
<reference evidence="1" key="1">
    <citation type="submission" date="2022-01" db="EMBL/GenBank/DDBJ databases">
        <authorList>
            <person name="King R."/>
        </authorList>
    </citation>
    <scope>NUCLEOTIDE SEQUENCE</scope>
</reference>
<evidence type="ECO:0000313" key="2">
    <source>
        <dbReference type="Proteomes" id="UP001153709"/>
    </source>
</evidence>
<dbReference type="OrthoDB" id="6771993at2759"/>